<dbReference type="SUPFAM" id="SSF55811">
    <property type="entry name" value="Nudix"/>
    <property type="match status" value="1"/>
</dbReference>
<keyword evidence="4 9" id="KW-0547">Nucleotide-binding</keyword>
<dbReference type="Gene3D" id="3.40.50.620">
    <property type="entry name" value="HUPs"/>
    <property type="match status" value="2"/>
</dbReference>
<dbReference type="InterPro" id="IPR002300">
    <property type="entry name" value="aa-tRNA-synth_Ia"/>
</dbReference>
<dbReference type="Pfam" id="PF00293">
    <property type="entry name" value="NUDIX"/>
    <property type="match status" value="1"/>
</dbReference>
<evidence type="ECO:0000256" key="5">
    <source>
        <dbReference type="ARBA" id="ARBA00022840"/>
    </source>
</evidence>
<name>A0A2H0NCT1_9BACT</name>
<keyword evidence="7 9" id="KW-0030">Aminoacyl-tRNA synthetase</keyword>
<protein>
    <recommendedName>
        <fullName evidence="9">Leucine--tRNA ligase</fullName>
        <ecNumber evidence="9">6.1.1.4</ecNumber>
    </recommendedName>
    <alternativeName>
        <fullName evidence="9">Leucyl-tRNA synthetase</fullName>
        <shortName evidence="9">LeuRS</shortName>
    </alternativeName>
</protein>
<dbReference type="SUPFAM" id="SSF52374">
    <property type="entry name" value="Nucleotidylyl transferase"/>
    <property type="match status" value="1"/>
</dbReference>
<keyword evidence="3 9" id="KW-0436">Ligase</keyword>
<dbReference type="GO" id="GO:0005829">
    <property type="term" value="C:cytosol"/>
    <property type="evidence" value="ECO:0007669"/>
    <property type="project" value="TreeGrafter"/>
</dbReference>
<comment type="catalytic activity">
    <reaction evidence="8 9">
        <text>tRNA(Leu) + L-leucine + ATP = L-leucyl-tRNA(Leu) + AMP + diphosphate</text>
        <dbReference type="Rhea" id="RHEA:11688"/>
        <dbReference type="Rhea" id="RHEA-COMP:9613"/>
        <dbReference type="Rhea" id="RHEA-COMP:9622"/>
        <dbReference type="ChEBI" id="CHEBI:30616"/>
        <dbReference type="ChEBI" id="CHEBI:33019"/>
        <dbReference type="ChEBI" id="CHEBI:57427"/>
        <dbReference type="ChEBI" id="CHEBI:78442"/>
        <dbReference type="ChEBI" id="CHEBI:78494"/>
        <dbReference type="ChEBI" id="CHEBI:456215"/>
        <dbReference type="EC" id="6.1.1.4"/>
    </reaction>
</comment>
<dbReference type="SUPFAM" id="SSF50677">
    <property type="entry name" value="ValRS/IleRS/LeuRS editing domain"/>
    <property type="match status" value="1"/>
</dbReference>
<reference evidence="11 12" key="1">
    <citation type="submission" date="2017-09" db="EMBL/GenBank/DDBJ databases">
        <title>Depth-based differentiation of microbial function through sediment-hosted aquifers and enrichment of novel symbionts in the deep terrestrial subsurface.</title>
        <authorList>
            <person name="Probst A.J."/>
            <person name="Ladd B."/>
            <person name="Jarett J.K."/>
            <person name="Geller-Mcgrath D.E."/>
            <person name="Sieber C.M."/>
            <person name="Emerson J.B."/>
            <person name="Anantharaman K."/>
            <person name="Thomas B.C."/>
            <person name="Malmstrom R."/>
            <person name="Stieglmeier M."/>
            <person name="Klingl A."/>
            <person name="Woyke T."/>
            <person name="Ryan C.M."/>
            <person name="Banfield J.F."/>
        </authorList>
    </citation>
    <scope>NUCLEOTIDE SEQUENCE [LARGE SCALE GENOMIC DNA]</scope>
    <source>
        <strain evidence="11">CG11_big_fil_rev_8_21_14_0_20_36_20</strain>
    </source>
</reference>
<evidence type="ECO:0000313" key="11">
    <source>
        <dbReference type="EMBL" id="PIR06701.1"/>
    </source>
</evidence>
<dbReference type="FunFam" id="1.10.730.10:FF:000002">
    <property type="entry name" value="Leucine--tRNA ligase"/>
    <property type="match status" value="1"/>
</dbReference>
<evidence type="ECO:0000256" key="4">
    <source>
        <dbReference type="ARBA" id="ARBA00022741"/>
    </source>
</evidence>
<dbReference type="PANTHER" id="PTHR43740:SF2">
    <property type="entry name" value="LEUCINE--TRNA LIGASE, MITOCHONDRIAL"/>
    <property type="match status" value="1"/>
</dbReference>
<evidence type="ECO:0000313" key="12">
    <source>
        <dbReference type="Proteomes" id="UP000230564"/>
    </source>
</evidence>
<sequence>MVESRKYLPQKIEEKWQKFWEKNQIFVAKELSKQDKFYGLVEFPYPSGDGLHTGHLRSYTAMDIICRYQRMKGFNVLYPMGFDAFGLPAENYAVKKKIAPQIITQKNIANFQRQMKSIGFSFDWSRAFSTTDQDYYRWTQWIFVQLFKKGLAYKAKENINWCTSCQIGLANEEVVDGVCERCGGEVVKKEKEQWILKITNYADRLINDLDKVDFLEQIKKQQIDWIGRSEGVECKFKVKSEKSKVDEELVVFTTRPDTLFGVTFMVVSPEHQVIAKLKNKIKNLAEVEKYIKAAKKKTDLERTDLSKEKTGVELKGIRAVNPVNGKEIPIFVADYVLVNYGTGAIMAVPAHDERDFEFAKKYDLEIREVITPMFYGPDEVRVDKKMVPRTVVHAFVRHWSEDKYLCLDWGKYGWHTAVVGGINQGETVEEAGIREVQEETGYQNLKFIKQLPAAVHHRCYLRHKDENRYAICTAVLFQLKNDQKIGPDKEELAKHKPVWVDKDQVFNFFNLENMKIEWRKLQGEQVCYFGEGVAINSGEFTGLETAEFKKKIIKWLGKNKLGRGTVNYKLRDWIFSRQRYWGEPIPMVYCAKCGWQPVLEKDLPVILPDIKDFMPTKEGDSPLAKVKDWIKTSCPECHGPAKRETDVMPNWAGSNWYFIRYCDPQNKKQLADLKKLKYWLPINWYNGGMEHTTLHLLYSRFIFKFLYDIGAIPKSCGSEPYVKRTAQGMILGKGGVKMSKSKGNVVNPDEYVAKYGADATRLYIMFMGPFDQDVVWSDKGVIGMKRFLETIWEIIANERSQSVEVDGPNEEKLNLLLNKTIKKVSEDISQMKFNTAISAMMIFINQLRNLRVEDSQKMQIIYEKFLKILSPFAPYITEELWSQLGNKKSITEAAWPAYDQKLISQDNIILVIQINGKVRDQVELRADTEDSPELQKEILSRPKIKKILGNRKIKKFIYIKNKIISIVIN</sequence>
<comment type="subcellular location">
    <subcellularLocation>
        <location evidence="9">Cytoplasm</location>
    </subcellularLocation>
</comment>
<gene>
    <name evidence="9" type="primary">leuS</name>
    <name evidence="11" type="ORF">COV55_02555</name>
</gene>
<evidence type="ECO:0000256" key="2">
    <source>
        <dbReference type="ARBA" id="ARBA00022490"/>
    </source>
</evidence>
<keyword evidence="5 9" id="KW-0067">ATP-binding</keyword>
<dbReference type="Pfam" id="PF00133">
    <property type="entry name" value="tRNA-synt_1"/>
    <property type="match status" value="2"/>
</dbReference>
<comment type="caution">
    <text evidence="9">Lacks conserved residue(s) required for the propagation of feature annotation.</text>
</comment>
<dbReference type="HAMAP" id="MF_00049_B">
    <property type="entry name" value="Leu_tRNA_synth_B"/>
    <property type="match status" value="1"/>
</dbReference>
<dbReference type="GO" id="GO:0004823">
    <property type="term" value="F:leucine-tRNA ligase activity"/>
    <property type="evidence" value="ECO:0007669"/>
    <property type="project" value="UniProtKB-UniRule"/>
</dbReference>
<dbReference type="InterPro" id="IPR009008">
    <property type="entry name" value="Val/Leu/Ile-tRNA-synth_edit"/>
</dbReference>
<dbReference type="GO" id="GO:0002161">
    <property type="term" value="F:aminoacyl-tRNA deacylase activity"/>
    <property type="evidence" value="ECO:0007669"/>
    <property type="project" value="InterPro"/>
</dbReference>
<evidence type="ECO:0000256" key="7">
    <source>
        <dbReference type="ARBA" id="ARBA00023146"/>
    </source>
</evidence>
<dbReference type="GO" id="GO:0005524">
    <property type="term" value="F:ATP binding"/>
    <property type="evidence" value="ECO:0007669"/>
    <property type="project" value="UniProtKB-UniRule"/>
</dbReference>
<comment type="caution">
    <text evidence="11">The sequence shown here is derived from an EMBL/GenBank/DDBJ whole genome shotgun (WGS) entry which is preliminary data.</text>
</comment>
<feature type="domain" description="Nudix hydrolase" evidence="10">
    <location>
        <begin position="387"/>
        <end position="522"/>
    </location>
</feature>
<dbReference type="Gene3D" id="3.10.20.590">
    <property type="match status" value="1"/>
</dbReference>
<dbReference type="Pfam" id="PF13603">
    <property type="entry name" value="tRNA-synt_1_2"/>
    <property type="match status" value="1"/>
</dbReference>
<accession>A0A2H0NCT1</accession>
<dbReference type="InterPro" id="IPR009080">
    <property type="entry name" value="tRNAsynth_Ia_anticodon-bd"/>
</dbReference>
<evidence type="ECO:0000256" key="6">
    <source>
        <dbReference type="ARBA" id="ARBA00022917"/>
    </source>
</evidence>
<evidence type="ECO:0000259" key="10">
    <source>
        <dbReference type="PROSITE" id="PS51462"/>
    </source>
</evidence>
<evidence type="ECO:0000256" key="1">
    <source>
        <dbReference type="ARBA" id="ARBA00005594"/>
    </source>
</evidence>
<dbReference type="PANTHER" id="PTHR43740">
    <property type="entry name" value="LEUCYL-TRNA SYNTHETASE"/>
    <property type="match status" value="1"/>
</dbReference>
<dbReference type="InterPro" id="IPR014729">
    <property type="entry name" value="Rossmann-like_a/b/a_fold"/>
</dbReference>
<dbReference type="InterPro" id="IPR013155">
    <property type="entry name" value="M/V/L/I-tRNA-synth_anticd-bd"/>
</dbReference>
<dbReference type="FunFam" id="3.40.50.620:FF:000056">
    <property type="entry name" value="Leucine--tRNA ligase"/>
    <property type="match status" value="1"/>
</dbReference>
<proteinExistence type="inferred from homology"/>
<dbReference type="GO" id="GO:0006429">
    <property type="term" value="P:leucyl-tRNA aminoacylation"/>
    <property type="evidence" value="ECO:0007669"/>
    <property type="project" value="UniProtKB-UniRule"/>
</dbReference>
<dbReference type="InterPro" id="IPR015797">
    <property type="entry name" value="NUDIX_hydrolase-like_dom_sf"/>
</dbReference>
<evidence type="ECO:0000256" key="9">
    <source>
        <dbReference type="HAMAP-Rule" id="MF_00049"/>
    </source>
</evidence>
<dbReference type="Proteomes" id="UP000230564">
    <property type="component" value="Unassembled WGS sequence"/>
</dbReference>
<dbReference type="Gene3D" id="1.10.730.10">
    <property type="entry name" value="Isoleucyl-tRNA Synthetase, Domain 1"/>
    <property type="match status" value="1"/>
</dbReference>
<dbReference type="InterPro" id="IPR002302">
    <property type="entry name" value="Leu-tRNA-ligase"/>
</dbReference>
<dbReference type="PRINTS" id="PR00985">
    <property type="entry name" value="TRNASYNTHLEU"/>
</dbReference>
<dbReference type="InterPro" id="IPR025709">
    <property type="entry name" value="Leu_tRNA-synth_edit"/>
</dbReference>
<dbReference type="InterPro" id="IPR000086">
    <property type="entry name" value="NUDIX_hydrolase_dom"/>
</dbReference>
<dbReference type="Pfam" id="PF08264">
    <property type="entry name" value="Anticodon_1"/>
    <property type="match status" value="1"/>
</dbReference>
<dbReference type="Gene3D" id="3.90.79.10">
    <property type="entry name" value="Nucleoside Triphosphate Pyrophosphohydrolase"/>
    <property type="match status" value="1"/>
</dbReference>
<dbReference type="AlphaFoldDB" id="A0A2H0NCT1"/>
<keyword evidence="2 9" id="KW-0963">Cytoplasm</keyword>
<organism evidence="11 12">
    <name type="scientific">Candidatus Komeilibacteria bacterium CG11_big_fil_rev_8_21_14_0_20_36_20</name>
    <dbReference type="NCBI Taxonomy" id="1974477"/>
    <lineage>
        <taxon>Bacteria</taxon>
        <taxon>Candidatus Komeiliibacteriota</taxon>
    </lineage>
</organism>
<evidence type="ECO:0000256" key="3">
    <source>
        <dbReference type="ARBA" id="ARBA00022598"/>
    </source>
</evidence>
<feature type="binding site" evidence="9">
    <location>
        <position position="740"/>
    </location>
    <ligand>
        <name>ATP</name>
        <dbReference type="ChEBI" id="CHEBI:30616"/>
    </ligand>
</feature>
<dbReference type="SUPFAM" id="SSF47323">
    <property type="entry name" value="Anticodon-binding domain of a subclass of class I aminoacyl-tRNA synthetases"/>
    <property type="match status" value="1"/>
</dbReference>
<dbReference type="PROSITE" id="PS51462">
    <property type="entry name" value="NUDIX"/>
    <property type="match status" value="1"/>
</dbReference>
<feature type="short sequence motif" description="'KMSKS' region" evidence="9">
    <location>
        <begin position="737"/>
        <end position="741"/>
    </location>
</feature>
<dbReference type="EC" id="6.1.1.4" evidence="9"/>
<evidence type="ECO:0000256" key="8">
    <source>
        <dbReference type="ARBA" id="ARBA00047469"/>
    </source>
</evidence>
<comment type="similarity">
    <text evidence="1 9">Belongs to the class-I aminoacyl-tRNA synthetase family.</text>
</comment>
<dbReference type="CDD" id="cd07958">
    <property type="entry name" value="Anticodon_Ia_Leu_BEm"/>
    <property type="match status" value="1"/>
</dbReference>
<keyword evidence="6 9" id="KW-0648">Protein biosynthesis</keyword>
<dbReference type="EMBL" id="PCWQ01000010">
    <property type="protein sequence ID" value="PIR06701.1"/>
    <property type="molecule type" value="Genomic_DNA"/>
</dbReference>
<dbReference type="Gene3D" id="3.90.740.10">
    <property type="entry name" value="Valyl/Leucyl/Isoleucyl-tRNA synthetase, editing domain"/>
    <property type="match status" value="1"/>
</dbReference>
<dbReference type="FunFam" id="3.40.50.620:FF:000003">
    <property type="entry name" value="Leucine--tRNA ligase"/>
    <property type="match status" value="1"/>
</dbReference>